<proteinExistence type="predicted"/>
<keyword evidence="2" id="KW-1185">Reference proteome</keyword>
<evidence type="ECO:0000313" key="1">
    <source>
        <dbReference type="EMBL" id="SJM34797.1"/>
    </source>
</evidence>
<reference evidence="2" key="1">
    <citation type="submission" date="2016-12" db="EMBL/GenBank/DDBJ databases">
        <authorList>
            <person name="Brunel B."/>
        </authorList>
    </citation>
    <scope>NUCLEOTIDE SEQUENCE [LARGE SCALE GENOMIC DNA]</scope>
</reference>
<accession>A0A2P9AUI6</accession>
<organism evidence="1 2">
    <name type="scientific">Mesorhizobium delmotii</name>
    <dbReference type="NCBI Taxonomy" id="1631247"/>
    <lineage>
        <taxon>Bacteria</taxon>
        <taxon>Pseudomonadati</taxon>
        <taxon>Pseudomonadota</taxon>
        <taxon>Alphaproteobacteria</taxon>
        <taxon>Hyphomicrobiales</taxon>
        <taxon>Phyllobacteriaceae</taxon>
        <taxon>Mesorhizobium</taxon>
    </lineage>
</organism>
<dbReference type="AlphaFoldDB" id="A0A2P9AUI6"/>
<sequence length="80" mass="8627">MSLMAELARLRHIGIDRTGRNEAANEPSKDFALADGPYREKAMSCGLNAALHLATPGVHLRAGDRIPPAVGHEIQTCSMF</sequence>
<protein>
    <submittedName>
        <fullName evidence="1">Uncharacterized protein</fullName>
    </submittedName>
</protein>
<name>A0A2P9AUI6_9HYPH</name>
<evidence type="ECO:0000313" key="2">
    <source>
        <dbReference type="Proteomes" id="UP000245698"/>
    </source>
</evidence>
<dbReference type="Proteomes" id="UP000245698">
    <property type="component" value="Unassembled WGS sequence"/>
</dbReference>
<gene>
    <name evidence="1" type="ORF">BQ8482_500007</name>
</gene>
<dbReference type="EMBL" id="FUIG01000060">
    <property type="protein sequence ID" value="SJM34797.1"/>
    <property type="molecule type" value="Genomic_DNA"/>
</dbReference>